<protein>
    <submittedName>
        <fullName evidence="1">Uncharacterized protein</fullName>
    </submittedName>
</protein>
<organism evidence="1 2">
    <name type="scientific">Phytophthora cactorum</name>
    <dbReference type="NCBI Taxonomy" id="29920"/>
    <lineage>
        <taxon>Eukaryota</taxon>
        <taxon>Sar</taxon>
        <taxon>Stramenopiles</taxon>
        <taxon>Oomycota</taxon>
        <taxon>Peronosporomycetes</taxon>
        <taxon>Peronosporales</taxon>
        <taxon>Peronosporaceae</taxon>
        <taxon>Phytophthora</taxon>
    </lineage>
</organism>
<comment type="caution">
    <text evidence="1">The sequence shown here is derived from an EMBL/GenBank/DDBJ whole genome shotgun (WGS) entry which is preliminary data.</text>
</comment>
<sequence>MVDSPVLGVDESTADAWRETHESIDENRCGVDDDDCGACPSCDTSTASTKAGPREPVRKIARRS</sequence>
<dbReference type="AlphaFoldDB" id="A0A8T1CI16"/>
<gene>
    <name evidence="1" type="ORF">PC117_g16294</name>
</gene>
<accession>A0A8T1CI16</accession>
<reference evidence="1" key="1">
    <citation type="submission" date="2018-10" db="EMBL/GenBank/DDBJ databases">
        <title>Effector identification in a new, highly contiguous assembly of the strawberry crown rot pathogen Phytophthora cactorum.</title>
        <authorList>
            <person name="Armitage A.D."/>
            <person name="Nellist C.F."/>
            <person name="Bates H."/>
            <person name="Vickerstaff R.J."/>
            <person name="Harrison R.J."/>
        </authorList>
    </citation>
    <scope>NUCLEOTIDE SEQUENCE</scope>
    <source>
        <strain evidence="1">4040</strain>
    </source>
</reference>
<dbReference type="Proteomes" id="UP000736787">
    <property type="component" value="Unassembled WGS sequence"/>
</dbReference>
<proteinExistence type="predicted"/>
<name>A0A8T1CI16_9STRA</name>
<dbReference type="EMBL" id="RCMK01000572">
    <property type="protein sequence ID" value="KAG2921222.1"/>
    <property type="molecule type" value="Genomic_DNA"/>
</dbReference>
<evidence type="ECO:0000313" key="1">
    <source>
        <dbReference type="EMBL" id="KAG2921222.1"/>
    </source>
</evidence>
<evidence type="ECO:0000313" key="2">
    <source>
        <dbReference type="Proteomes" id="UP000736787"/>
    </source>
</evidence>